<dbReference type="Pfam" id="PF00135">
    <property type="entry name" value="COesterase"/>
    <property type="match status" value="1"/>
</dbReference>
<dbReference type="GO" id="GO:0016787">
    <property type="term" value="F:hydrolase activity"/>
    <property type="evidence" value="ECO:0007669"/>
    <property type="project" value="UniProtKB-KW"/>
</dbReference>
<dbReference type="Gene3D" id="3.40.50.1820">
    <property type="entry name" value="alpha/beta hydrolase"/>
    <property type="match status" value="1"/>
</dbReference>
<dbReference type="AlphaFoldDB" id="A0A0P9M069"/>
<keyword evidence="2" id="KW-0378">Hydrolase</keyword>
<dbReference type="InterPro" id="IPR002018">
    <property type="entry name" value="CarbesteraseB"/>
</dbReference>
<evidence type="ECO:0000259" key="3">
    <source>
        <dbReference type="Pfam" id="PF00135"/>
    </source>
</evidence>
<dbReference type="SUPFAM" id="SSF53474">
    <property type="entry name" value="alpha/beta-Hydrolases"/>
    <property type="match status" value="1"/>
</dbReference>
<dbReference type="PANTHER" id="PTHR43142:SF1">
    <property type="entry name" value="CARBOXYLIC ESTER HYDROLASE"/>
    <property type="match status" value="1"/>
</dbReference>
<evidence type="ECO:0000313" key="5">
    <source>
        <dbReference type="Proteomes" id="UP000051335"/>
    </source>
</evidence>
<keyword evidence="5" id="KW-1185">Reference proteome</keyword>
<gene>
    <name evidence="4" type="ORF">ALO75_01592</name>
</gene>
<evidence type="ECO:0000256" key="2">
    <source>
        <dbReference type="ARBA" id="ARBA00022801"/>
    </source>
</evidence>
<evidence type="ECO:0000256" key="1">
    <source>
        <dbReference type="ARBA" id="ARBA00005964"/>
    </source>
</evidence>
<dbReference type="PATRIC" id="fig|317659.3.peg.2481"/>
<proteinExistence type="inferred from homology"/>
<organism evidence="4 5">
    <name type="scientific">Pseudomonas syringae pv. coryli</name>
    <dbReference type="NCBI Taxonomy" id="317659"/>
    <lineage>
        <taxon>Bacteria</taxon>
        <taxon>Pseudomonadati</taxon>
        <taxon>Pseudomonadota</taxon>
        <taxon>Gammaproteobacteria</taxon>
        <taxon>Pseudomonadales</taxon>
        <taxon>Pseudomonadaceae</taxon>
        <taxon>Pseudomonas</taxon>
    </lineage>
</organism>
<dbReference type="Proteomes" id="UP000051335">
    <property type="component" value="Unassembled WGS sequence"/>
</dbReference>
<dbReference type="InterPro" id="IPR029058">
    <property type="entry name" value="AB_hydrolase_fold"/>
</dbReference>
<accession>A0A0P9M069</accession>
<dbReference type="EMBL" id="LJQC01001122">
    <property type="protein sequence ID" value="KPW84465.1"/>
    <property type="molecule type" value="Genomic_DNA"/>
</dbReference>
<name>A0A0P9M069_9PSED</name>
<sequence length="88" mass="9175">MASRDVVVNINYRLGVFGFLAHPELTKQGQGSGNFGFADVIAALEWVKENAAALGGDGNRITLAGQSAGSMAIHDMIASPAAKNLFAR</sequence>
<dbReference type="PANTHER" id="PTHR43142">
    <property type="entry name" value="CARBOXYLIC ESTER HYDROLASE"/>
    <property type="match status" value="1"/>
</dbReference>
<comment type="caution">
    <text evidence="4">The sequence shown here is derived from an EMBL/GenBank/DDBJ whole genome shotgun (WGS) entry which is preliminary data.</text>
</comment>
<feature type="domain" description="Carboxylesterase type B" evidence="3">
    <location>
        <begin position="6"/>
        <end position="88"/>
    </location>
</feature>
<protein>
    <submittedName>
        <fullName evidence="4">Carboxylesterase</fullName>
    </submittedName>
</protein>
<evidence type="ECO:0000313" key="4">
    <source>
        <dbReference type="EMBL" id="KPW84465.1"/>
    </source>
</evidence>
<comment type="similarity">
    <text evidence="1">Belongs to the type-B carboxylesterase/lipase family.</text>
</comment>
<reference evidence="4 5" key="1">
    <citation type="submission" date="2015-09" db="EMBL/GenBank/DDBJ databases">
        <title>Genome announcement of multiple Pseudomonas syringae strains.</title>
        <authorList>
            <person name="Thakur S."/>
            <person name="Wang P.W."/>
            <person name="Gong Y."/>
            <person name="Weir B.S."/>
            <person name="Guttman D.S."/>
        </authorList>
    </citation>
    <scope>NUCLEOTIDE SEQUENCE [LARGE SCALE GENOMIC DNA]</scope>
    <source>
        <strain evidence="4 5">ICMP17001</strain>
    </source>
</reference>